<dbReference type="Pfam" id="PF00515">
    <property type="entry name" value="TPR_1"/>
    <property type="match status" value="1"/>
</dbReference>
<feature type="repeat" description="TPR" evidence="3">
    <location>
        <begin position="458"/>
        <end position="491"/>
    </location>
</feature>
<evidence type="ECO:0000256" key="1">
    <source>
        <dbReference type="ARBA" id="ARBA00022737"/>
    </source>
</evidence>
<dbReference type="PROSITE" id="PS50005">
    <property type="entry name" value="TPR"/>
    <property type="match status" value="7"/>
</dbReference>
<feature type="transmembrane region" description="Helical" evidence="4">
    <location>
        <begin position="360"/>
        <end position="378"/>
    </location>
</feature>
<dbReference type="SMART" id="SM00028">
    <property type="entry name" value="TPR"/>
    <property type="match status" value="11"/>
</dbReference>
<dbReference type="InterPro" id="IPR011990">
    <property type="entry name" value="TPR-like_helical_dom_sf"/>
</dbReference>
<accession>A8ZVN5</accession>
<evidence type="ECO:0000313" key="6">
    <source>
        <dbReference type="Proteomes" id="UP000008561"/>
    </source>
</evidence>
<feature type="repeat" description="TPR" evidence="3">
    <location>
        <begin position="560"/>
        <end position="593"/>
    </location>
</feature>
<keyword evidence="4" id="KW-0812">Transmembrane</keyword>
<dbReference type="GO" id="GO:0000030">
    <property type="term" value="F:mannosyltransferase activity"/>
    <property type="evidence" value="ECO:0007669"/>
    <property type="project" value="TreeGrafter"/>
</dbReference>
<gene>
    <name evidence="5" type="ordered locus">Dole_2418</name>
</gene>
<dbReference type="AlphaFoldDB" id="A8ZVN5"/>
<dbReference type="Gene3D" id="1.25.40.10">
    <property type="entry name" value="Tetratricopeptide repeat domain"/>
    <property type="match status" value="3"/>
</dbReference>
<dbReference type="InterPro" id="IPR052346">
    <property type="entry name" value="O-mannosyl-transferase_TMTC"/>
</dbReference>
<feature type="transmembrane region" description="Helical" evidence="4">
    <location>
        <begin position="177"/>
        <end position="208"/>
    </location>
</feature>
<feature type="repeat" description="TPR" evidence="3">
    <location>
        <begin position="730"/>
        <end position="763"/>
    </location>
</feature>
<feature type="transmembrane region" description="Helical" evidence="4">
    <location>
        <begin position="88"/>
        <end position="109"/>
    </location>
</feature>
<feature type="repeat" description="TPR" evidence="3">
    <location>
        <begin position="594"/>
        <end position="627"/>
    </location>
</feature>
<feature type="transmembrane region" description="Helical" evidence="4">
    <location>
        <begin position="267"/>
        <end position="285"/>
    </location>
</feature>
<dbReference type="Proteomes" id="UP000008561">
    <property type="component" value="Chromosome"/>
</dbReference>
<feature type="transmembrane region" description="Helical" evidence="4">
    <location>
        <begin position="330"/>
        <end position="354"/>
    </location>
</feature>
<keyword evidence="4" id="KW-0472">Membrane</keyword>
<keyword evidence="2 3" id="KW-0802">TPR repeat</keyword>
<dbReference type="NCBIfam" id="NF047558">
    <property type="entry name" value="TPR_END_plus"/>
    <property type="match status" value="1"/>
</dbReference>
<keyword evidence="6" id="KW-1185">Reference proteome</keyword>
<feature type="transmembrane region" description="Helical" evidence="4">
    <location>
        <begin position="121"/>
        <end position="138"/>
    </location>
</feature>
<dbReference type="Pfam" id="PF14559">
    <property type="entry name" value="TPR_19"/>
    <property type="match status" value="3"/>
</dbReference>
<dbReference type="GO" id="GO:0035269">
    <property type="term" value="P:protein O-linked glycosylation via mannose"/>
    <property type="evidence" value="ECO:0007669"/>
    <property type="project" value="TreeGrafter"/>
</dbReference>
<reference evidence="5 6" key="1">
    <citation type="submission" date="2007-10" db="EMBL/GenBank/DDBJ databases">
        <title>Complete sequence of Desulfococcus oleovorans Hxd3.</title>
        <authorList>
            <consortium name="US DOE Joint Genome Institute"/>
            <person name="Copeland A."/>
            <person name="Lucas S."/>
            <person name="Lapidus A."/>
            <person name="Barry K."/>
            <person name="Glavina del Rio T."/>
            <person name="Dalin E."/>
            <person name="Tice H."/>
            <person name="Pitluck S."/>
            <person name="Kiss H."/>
            <person name="Brettin T."/>
            <person name="Bruce D."/>
            <person name="Detter J.C."/>
            <person name="Han C."/>
            <person name="Schmutz J."/>
            <person name="Larimer F."/>
            <person name="Land M."/>
            <person name="Hauser L."/>
            <person name="Kyrpides N."/>
            <person name="Kim E."/>
            <person name="Wawrik B."/>
            <person name="Richardson P."/>
        </authorList>
    </citation>
    <scope>NUCLEOTIDE SEQUENCE [LARGE SCALE GENOMIC DNA]</scope>
    <source>
        <strain evidence="6">DSM 6200 / JCM 39069 / Hxd3</strain>
    </source>
</reference>
<dbReference type="HOGENOM" id="CLU_011615_5_1_7"/>
<dbReference type="OrthoDB" id="9778850at2"/>
<proteinExistence type="predicted"/>
<protein>
    <submittedName>
        <fullName evidence="5">Tetratricopeptide TPR_2 repeat protein</fullName>
    </submittedName>
</protein>
<feature type="repeat" description="TPR" evidence="3">
    <location>
        <begin position="696"/>
        <end position="729"/>
    </location>
</feature>
<feature type="transmembrane region" description="Helical" evidence="4">
    <location>
        <begin position="144"/>
        <end position="165"/>
    </location>
</feature>
<dbReference type="PROSITE" id="PS50293">
    <property type="entry name" value="TPR_REGION"/>
    <property type="match status" value="3"/>
</dbReference>
<feature type="transmembrane region" description="Helical" evidence="4">
    <location>
        <begin position="305"/>
        <end position="323"/>
    </location>
</feature>
<dbReference type="KEGG" id="dol:Dole_2418"/>
<dbReference type="STRING" id="96561.Dole_2418"/>
<dbReference type="PANTHER" id="PTHR44227:SF3">
    <property type="entry name" value="PROTEIN O-MANNOSYL-TRANSFERASE TMTC4"/>
    <property type="match status" value="1"/>
</dbReference>
<dbReference type="eggNOG" id="COG0457">
    <property type="taxonomic scope" value="Bacteria"/>
</dbReference>
<evidence type="ECO:0000313" key="5">
    <source>
        <dbReference type="EMBL" id="ABW68222.1"/>
    </source>
</evidence>
<feature type="repeat" description="TPR" evidence="3">
    <location>
        <begin position="424"/>
        <end position="457"/>
    </location>
</feature>
<feature type="transmembrane region" description="Helical" evidence="4">
    <location>
        <begin position="228"/>
        <end position="246"/>
    </location>
</feature>
<name>A8ZVN5_DESOH</name>
<evidence type="ECO:0000256" key="3">
    <source>
        <dbReference type="PROSITE-ProRule" id="PRU00339"/>
    </source>
</evidence>
<dbReference type="GO" id="GO:0030968">
    <property type="term" value="P:endoplasmic reticulum unfolded protein response"/>
    <property type="evidence" value="ECO:0007669"/>
    <property type="project" value="TreeGrafter"/>
</dbReference>
<dbReference type="InterPro" id="IPR019734">
    <property type="entry name" value="TPR_rpt"/>
</dbReference>
<dbReference type="RefSeq" id="WP_012175834.1">
    <property type="nucleotide sequence ID" value="NC_009943.1"/>
</dbReference>
<keyword evidence="4" id="KW-1133">Transmembrane helix</keyword>
<feature type="repeat" description="TPR" evidence="3">
    <location>
        <begin position="628"/>
        <end position="661"/>
    </location>
</feature>
<feature type="transmembrane region" description="Helical" evidence="4">
    <location>
        <begin position="12"/>
        <end position="30"/>
    </location>
</feature>
<evidence type="ECO:0000256" key="4">
    <source>
        <dbReference type="SAM" id="Phobius"/>
    </source>
</evidence>
<keyword evidence="1" id="KW-0677">Repeat</keyword>
<evidence type="ECO:0000256" key="2">
    <source>
        <dbReference type="ARBA" id="ARBA00022803"/>
    </source>
</evidence>
<dbReference type="Pfam" id="PF13432">
    <property type="entry name" value="TPR_16"/>
    <property type="match status" value="1"/>
</dbReference>
<feature type="transmembrane region" description="Helical" evidence="4">
    <location>
        <begin position="383"/>
        <end position="401"/>
    </location>
</feature>
<sequence>MNLSFLRHRWQAGAVLILLAATAVLIYSNTLTAPFTFDDGHNILDNLNIRMTGLSIDSLIDAATVQTRRPVASLTFALNYYFHGYDVTGYHVVNIAIHILAGFLMFLVVRHTLGLTGNEKKELIAALAALVWLVNPVHTQSVTYIVQRMTALATLFFLFALYLYIKGRLRQRTGRPLGILFFALCGLSGILAVLSKQIAATLPFFVLVYEWYFFQDLDRAWIKQQAKWIGGAVFIIGALAAIYLGASPIEKIMAMYDSQDFTMGQRLLTEPRVIFLYLSLLFFPYPARLNLDYDFPVSVSLIDPFTTLVSILGLIALLGAAVVTAKRQRLVSFAIVWFCGNLVIESSFIGLALVFEHRTYLPSVFVVAALVWAAITYIRHRPLVIGFLCAVTMIFGCWTFQRNTIWADDTALWRDVTEKSPNLARPWNNLGLALKNQGQTDQAMAMYNRAIEIDPGYIHPYNNLGALFLETGQPEKARPLLEKAIETDPLFMMAYSNLAIACHRLGDSEAAMAWCEKGLQISPNDLEIQNTLGVILLAQRREQEAAVLFEAVLQKDPGHTEALMNLALIADKQGDREKTAALLEKAIRLDPASAEARYHLGELLARTGNPDNAMAQLEQALHLKPDHALAHNAMGNLWLQAGKTDRAIDHYQKAIAIDPGFAAAHTNLADALVRTGKIDSALHYLETVAASRPDDAGLLLKTGILHQQNGNLPAAENLYQKALSIDPGCTACLNRLGMIHAQAGRLDKAAGCFEELALLVPDNPVIHYNLACLYARQNEVEPALTNLKKALDTGYDNLEQIRTDRDLDNIRDTGFYKDLVRVKEQGQ</sequence>
<dbReference type="EMBL" id="CP000859">
    <property type="protein sequence ID" value="ABW68222.1"/>
    <property type="molecule type" value="Genomic_DNA"/>
</dbReference>
<dbReference type="SUPFAM" id="SSF48452">
    <property type="entry name" value="TPR-like"/>
    <property type="match status" value="2"/>
</dbReference>
<organism evidence="5 6">
    <name type="scientific">Desulfosudis oleivorans (strain DSM 6200 / JCM 39069 / Hxd3)</name>
    <name type="common">Desulfococcus oleovorans</name>
    <dbReference type="NCBI Taxonomy" id="96561"/>
    <lineage>
        <taxon>Bacteria</taxon>
        <taxon>Pseudomonadati</taxon>
        <taxon>Thermodesulfobacteriota</taxon>
        <taxon>Desulfobacteria</taxon>
        <taxon>Desulfobacterales</taxon>
        <taxon>Desulfosudaceae</taxon>
        <taxon>Desulfosudis</taxon>
    </lineage>
</organism>
<dbReference type="PANTHER" id="PTHR44227">
    <property type="match status" value="1"/>
</dbReference>